<name>A0ABR8XYQ9_9BACL</name>
<protein>
    <submittedName>
        <fullName evidence="1">Transcriptional regulator</fullName>
    </submittedName>
</protein>
<gene>
    <name evidence="1" type="ORF">H9635_09940</name>
</gene>
<dbReference type="EMBL" id="JACSPZ010000004">
    <property type="protein sequence ID" value="MBD8037065.1"/>
    <property type="molecule type" value="Genomic_DNA"/>
</dbReference>
<comment type="caution">
    <text evidence="1">The sequence shown here is derived from an EMBL/GenBank/DDBJ whole genome shotgun (WGS) entry which is preliminary data.</text>
</comment>
<dbReference type="Proteomes" id="UP000619101">
    <property type="component" value="Unassembled WGS sequence"/>
</dbReference>
<evidence type="ECO:0000313" key="2">
    <source>
        <dbReference type="Proteomes" id="UP000619101"/>
    </source>
</evidence>
<accession>A0ABR8XYQ9</accession>
<sequence>MKDQIKKTMQHNQIVDIMYMAKDNTITKRRIKLIKIVGDTVQAYCFTRHAKRTFKFDNILAAYPVINRASGLNA</sequence>
<reference evidence="1 2" key="1">
    <citation type="submission" date="2020-08" db="EMBL/GenBank/DDBJ databases">
        <title>A Genomic Blueprint of the Chicken Gut Microbiome.</title>
        <authorList>
            <person name="Gilroy R."/>
            <person name="Ravi A."/>
            <person name="Getino M."/>
            <person name="Pursley I."/>
            <person name="Horton D.L."/>
            <person name="Alikhan N.-F."/>
            <person name="Baker D."/>
            <person name="Gharbi K."/>
            <person name="Hall N."/>
            <person name="Watson M."/>
            <person name="Adriaenssens E.M."/>
            <person name="Foster-Nyarko E."/>
            <person name="Jarju S."/>
            <person name="Secka A."/>
            <person name="Antonio M."/>
            <person name="Oren A."/>
            <person name="Chaudhuri R."/>
            <person name="La Ragione R.M."/>
            <person name="Hildebrand F."/>
            <person name="Pallen M.J."/>
        </authorList>
    </citation>
    <scope>NUCLEOTIDE SEQUENCE [LARGE SCALE GENOMIC DNA]</scope>
    <source>
        <strain evidence="1 2">A46</strain>
    </source>
</reference>
<organism evidence="1 2">
    <name type="scientific">Solibacillus faecavium</name>
    <dbReference type="NCBI Taxonomy" id="2762221"/>
    <lineage>
        <taxon>Bacteria</taxon>
        <taxon>Bacillati</taxon>
        <taxon>Bacillota</taxon>
        <taxon>Bacilli</taxon>
        <taxon>Bacillales</taxon>
        <taxon>Caryophanaceae</taxon>
        <taxon>Solibacillus</taxon>
    </lineage>
</organism>
<proteinExistence type="predicted"/>
<evidence type="ECO:0000313" key="1">
    <source>
        <dbReference type="EMBL" id="MBD8037065.1"/>
    </source>
</evidence>
<keyword evidence="2" id="KW-1185">Reference proteome</keyword>
<dbReference type="RefSeq" id="WP_191700112.1">
    <property type="nucleotide sequence ID" value="NZ_JACSPZ010000004.1"/>
</dbReference>